<proteinExistence type="predicted"/>
<sequence length="60" mass="7059">MCIICLEFNKRQDFVDADRMIEAARREANAISEDHLNRLEKQLEKMKDQPGKPDLLQIDD</sequence>
<name>A0A1Y6BLF2_9BACT</name>
<evidence type="ECO:0000313" key="1">
    <source>
        <dbReference type="EMBL" id="SMF17677.1"/>
    </source>
</evidence>
<organism evidence="1 2">
    <name type="scientific">Pseudobacteriovorax antillogorgiicola</name>
    <dbReference type="NCBI Taxonomy" id="1513793"/>
    <lineage>
        <taxon>Bacteria</taxon>
        <taxon>Pseudomonadati</taxon>
        <taxon>Bdellovibrionota</taxon>
        <taxon>Oligoflexia</taxon>
        <taxon>Oligoflexales</taxon>
        <taxon>Pseudobacteriovoracaceae</taxon>
        <taxon>Pseudobacteriovorax</taxon>
    </lineage>
</organism>
<gene>
    <name evidence="1" type="ORF">SAMN06296036_106133</name>
</gene>
<dbReference type="STRING" id="1513793.SAMN06296036_106133"/>
<dbReference type="RefSeq" id="WP_132317885.1">
    <property type="nucleotide sequence ID" value="NZ_FWZT01000006.1"/>
</dbReference>
<accession>A0A1Y6BLF2</accession>
<evidence type="ECO:0000313" key="2">
    <source>
        <dbReference type="Proteomes" id="UP000192907"/>
    </source>
</evidence>
<dbReference type="EMBL" id="FWZT01000006">
    <property type="protein sequence ID" value="SMF17677.1"/>
    <property type="molecule type" value="Genomic_DNA"/>
</dbReference>
<dbReference type="OrthoDB" id="9987746at2"/>
<dbReference type="AlphaFoldDB" id="A0A1Y6BLF2"/>
<keyword evidence="2" id="KW-1185">Reference proteome</keyword>
<reference evidence="2" key="1">
    <citation type="submission" date="2017-04" db="EMBL/GenBank/DDBJ databases">
        <authorList>
            <person name="Varghese N."/>
            <person name="Submissions S."/>
        </authorList>
    </citation>
    <scope>NUCLEOTIDE SEQUENCE [LARGE SCALE GENOMIC DNA]</scope>
    <source>
        <strain evidence="2">RKEM611</strain>
    </source>
</reference>
<dbReference type="Proteomes" id="UP000192907">
    <property type="component" value="Unassembled WGS sequence"/>
</dbReference>
<protein>
    <submittedName>
        <fullName evidence="1">Uncharacterized protein</fullName>
    </submittedName>
</protein>